<evidence type="ECO:0000313" key="7">
    <source>
        <dbReference type="EMBL" id="TRO78907.1"/>
    </source>
</evidence>
<dbReference type="GO" id="GO:0005576">
    <property type="term" value="C:extracellular region"/>
    <property type="evidence" value="ECO:0007669"/>
    <property type="project" value="UniProtKB-SubCell"/>
</dbReference>
<protein>
    <submittedName>
        <fullName evidence="7">DNRLRE domain-containing protein</fullName>
    </submittedName>
</protein>
<feature type="signal peptide" evidence="4">
    <location>
        <begin position="1"/>
        <end position="23"/>
    </location>
</feature>
<sequence length="234" mass="25057">MRHLMTVLAVALFTTLSFSTAQALTLTAAKDSYIESGLPSTNFGTAPVDLIKRQDNTVWTRISYFGFDLSSLSHTAIADATFSLNFIDSARGITSDTINYSFELFGLTNESLDGWGENSITWDNSPSRVYTNADGLASLGTFSLTGKGLGAFDFTSQAFVDFLNSDTNDIATLVLARTTNQIGDNNYIHAVASRENTAVAGPRLAVTPIPEPSTLLLLGAGLVGIGLIGRRKRN</sequence>
<dbReference type="NCBIfam" id="NF033679">
    <property type="entry name" value="DNRLRE_dom"/>
    <property type="match status" value="1"/>
</dbReference>
<dbReference type="InterPro" id="IPR013424">
    <property type="entry name" value="Ice-binding_C"/>
</dbReference>
<accession>A0A550J6T2</accession>
<evidence type="ECO:0000259" key="5">
    <source>
        <dbReference type="Pfam" id="PF07589"/>
    </source>
</evidence>
<evidence type="ECO:0000256" key="4">
    <source>
        <dbReference type="SAM" id="SignalP"/>
    </source>
</evidence>
<dbReference type="Pfam" id="PF24517">
    <property type="entry name" value="CBM96"/>
    <property type="match status" value="1"/>
</dbReference>
<dbReference type="Proteomes" id="UP000317155">
    <property type="component" value="Unassembled WGS sequence"/>
</dbReference>
<keyword evidence="2" id="KW-0964">Secreted</keyword>
<evidence type="ECO:0000256" key="1">
    <source>
        <dbReference type="ARBA" id="ARBA00004613"/>
    </source>
</evidence>
<dbReference type="Pfam" id="PF07589">
    <property type="entry name" value="PEP-CTERM"/>
    <property type="match status" value="1"/>
</dbReference>
<feature type="chain" id="PRO_5022198144" evidence="4">
    <location>
        <begin position="24"/>
        <end position="234"/>
    </location>
</feature>
<feature type="domain" description="Carbohydrate-binding module family 96" evidence="6">
    <location>
        <begin position="24"/>
        <end position="205"/>
    </location>
</feature>
<dbReference type="EMBL" id="VJVV01000013">
    <property type="protein sequence ID" value="TRO78907.1"/>
    <property type="molecule type" value="Genomic_DNA"/>
</dbReference>
<evidence type="ECO:0000256" key="3">
    <source>
        <dbReference type="ARBA" id="ARBA00022729"/>
    </source>
</evidence>
<keyword evidence="8" id="KW-1185">Reference proteome</keyword>
<dbReference type="OrthoDB" id="264773at2"/>
<evidence type="ECO:0000313" key="8">
    <source>
        <dbReference type="Proteomes" id="UP000317155"/>
    </source>
</evidence>
<proteinExistence type="predicted"/>
<feature type="domain" description="Ice-binding protein C-terminal" evidence="5">
    <location>
        <begin position="208"/>
        <end position="232"/>
    </location>
</feature>
<gene>
    <name evidence="7" type="ORF">FL622_14565</name>
</gene>
<evidence type="ECO:0000256" key="2">
    <source>
        <dbReference type="ARBA" id="ARBA00022525"/>
    </source>
</evidence>
<reference evidence="7 8" key="1">
    <citation type="submission" date="2019-07" db="EMBL/GenBank/DDBJ databases">
        <title>Insights of Desulfuromonas acetexigens electromicrobiology.</title>
        <authorList>
            <person name="Katuri K."/>
            <person name="Sapireddy V."/>
            <person name="Shaw D.R."/>
            <person name="Saikaly P."/>
        </authorList>
    </citation>
    <scope>NUCLEOTIDE SEQUENCE [LARGE SCALE GENOMIC DNA]</scope>
    <source>
        <strain evidence="7 8">2873</strain>
    </source>
</reference>
<dbReference type="AlphaFoldDB" id="A0A550J6T2"/>
<dbReference type="NCBIfam" id="TIGR02595">
    <property type="entry name" value="PEP_CTERM"/>
    <property type="match status" value="1"/>
</dbReference>
<evidence type="ECO:0000259" key="6">
    <source>
        <dbReference type="Pfam" id="PF24517"/>
    </source>
</evidence>
<comment type="subcellular location">
    <subcellularLocation>
        <location evidence="1">Secreted</location>
    </subcellularLocation>
</comment>
<name>A0A550J6T2_9BACT</name>
<comment type="caution">
    <text evidence="7">The sequence shown here is derived from an EMBL/GenBank/DDBJ whole genome shotgun (WGS) entry which is preliminary data.</text>
</comment>
<organism evidence="7 8">
    <name type="scientific">Trichloromonas acetexigens</name>
    <dbReference type="NCBI Taxonomy" id="38815"/>
    <lineage>
        <taxon>Bacteria</taxon>
        <taxon>Pseudomonadati</taxon>
        <taxon>Thermodesulfobacteriota</taxon>
        <taxon>Desulfuromonadia</taxon>
        <taxon>Desulfuromonadales</taxon>
        <taxon>Trichloromonadaceae</taxon>
        <taxon>Trichloromonas</taxon>
    </lineage>
</organism>
<dbReference type="RefSeq" id="WP_092054201.1">
    <property type="nucleotide sequence ID" value="NZ_FOJJ01000005.1"/>
</dbReference>
<dbReference type="InterPro" id="IPR055372">
    <property type="entry name" value="CBM96"/>
</dbReference>
<keyword evidence="3 4" id="KW-0732">Signal</keyword>